<keyword evidence="6 7" id="KW-0472">Membrane</keyword>
<evidence type="ECO:0000256" key="7">
    <source>
        <dbReference type="SAM" id="Phobius"/>
    </source>
</evidence>
<keyword evidence="5 7" id="KW-1133">Transmembrane helix</keyword>
<protein>
    <submittedName>
        <fullName evidence="8">Putative membrane protein YphA (DoxX/SURF4 family)</fullName>
    </submittedName>
</protein>
<dbReference type="GO" id="GO:0005886">
    <property type="term" value="C:plasma membrane"/>
    <property type="evidence" value="ECO:0007669"/>
    <property type="project" value="UniProtKB-SubCell"/>
</dbReference>
<evidence type="ECO:0000313" key="8">
    <source>
        <dbReference type="EMBL" id="PSL44727.1"/>
    </source>
</evidence>
<feature type="transmembrane region" description="Helical" evidence="7">
    <location>
        <begin position="57"/>
        <end position="82"/>
    </location>
</feature>
<dbReference type="Proteomes" id="UP000240971">
    <property type="component" value="Unassembled WGS sequence"/>
</dbReference>
<feature type="transmembrane region" description="Helical" evidence="7">
    <location>
        <begin position="89"/>
        <end position="109"/>
    </location>
</feature>
<keyword evidence="9" id="KW-1185">Reference proteome</keyword>
<dbReference type="AlphaFoldDB" id="A0A2P8HES6"/>
<sequence length="159" mass="17156">MKNKQGLPQLFLRLALGAGFLGAGLDRFGVWGPAGAPGISWGDWQHFMEYAYKLMSFLPYGVAEFFAAIASGAEVSFGLLLIAGLWTRWAAMGSGLLTFIFAMAMARAFGIQSPLNYSVFTASAGSFLLSSLPAYRWSLDNMLKKRKEANASPGNILSV</sequence>
<dbReference type="Pfam" id="PF07681">
    <property type="entry name" value="DoxX"/>
    <property type="match status" value="1"/>
</dbReference>
<comment type="similarity">
    <text evidence="2">Belongs to the DoxX family.</text>
</comment>
<evidence type="ECO:0000256" key="1">
    <source>
        <dbReference type="ARBA" id="ARBA00004651"/>
    </source>
</evidence>
<feature type="transmembrane region" description="Helical" evidence="7">
    <location>
        <begin position="115"/>
        <end position="137"/>
    </location>
</feature>
<evidence type="ECO:0000256" key="3">
    <source>
        <dbReference type="ARBA" id="ARBA00022475"/>
    </source>
</evidence>
<evidence type="ECO:0000256" key="2">
    <source>
        <dbReference type="ARBA" id="ARBA00006679"/>
    </source>
</evidence>
<keyword evidence="3" id="KW-1003">Cell membrane</keyword>
<dbReference type="InterPro" id="IPR032808">
    <property type="entry name" value="DoxX"/>
</dbReference>
<dbReference type="EMBL" id="PYAW01000005">
    <property type="protein sequence ID" value="PSL44727.1"/>
    <property type="molecule type" value="Genomic_DNA"/>
</dbReference>
<evidence type="ECO:0000256" key="5">
    <source>
        <dbReference type="ARBA" id="ARBA00022989"/>
    </source>
</evidence>
<dbReference type="RefSeq" id="WP_106530168.1">
    <property type="nucleotide sequence ID" value="NZ_PYAW01000005.1"/>
</dbReference>
<evidence type="ECO:0000313" key="9">
    <source>
        <dbReference type="Proteomes" id="UP000240971"/>
    </source>
</evidence>
<accession>A0A2P8HES6</accession>
<reference evidence="8 9" key="1">
    <citation type="submission" date="2018-03" db="EMBL/GenBank/DDBJ databases">
        <title>Genomic Encyclopedia of Archaeal and Bacterial Type Strains, Phase II (KMG-II): from individual species to whole genera.</title>
        <authorList>
            <person name="Goeker M."/>
        </authorList>
    </citation>
    <scope>NUCLEOTIDE SEQUENCE [LARGE SCALE GENOMIC DNA]</scope>
    <source>
        <strain evidence="8 9">DSM 24859</strain>
    </source>
</reference>
<evidence type="ECO:0000256" key="4">
    <source>
        <dbReference type="ARBA" id="ARBA00022692"/>
    </source>
</evidence>
<evidence type="ECO:0000256" key="6">
    <source>
        <dbReference type="ARBA" id="ARBA00023136"/>
    </source>
</evidence>
<dbReference type="PANTHER" id="PTHR33452">
    <property type="entry name" value="OXIDOREDUCTASE CATD-RELATED"/>
    <property type="match status" value="1"/>
</dbReference>
<organism evidence="8 9">
    <name type="scientific">Chitinophaga niastensis</name>
    <dbReference type="NCBI Taxonomy" id="536980"/>
    <lineage>
        <taxon>Bacteria</taxon>
        <taxon>Pseudomonadati</taxon>
        <taxon>Bacteroidota</taxon>
        <taxon>Chitinophagia</taxon>
        <taxon>Chitinophagales</taxon>
        <taxon>Chitinophagaceae</taxon>
        <taxon>Chitinophaga</taxon>
    </lineage>
</organism>
<gene>
    <name evidence="8" type="ORF">CLV51_10599</name>
</gene>
<dbReference type="InterPro" id="IPR051907">
    <property type="entry name" value="DoxX-like_oxidoreductase"/>
</dbReference>
<dbReference type="OrthoDB" id="676158at2"/>
<comment type="caution">
    <text evidence="8">The sequence shown here is derived from an EMBL/GenBank/DDBJ whole genome shotgun (WGS) entry which is preliminary data.</text>
</comment>
<name>A0A2P8HES6_CHINA</name>
<dbReference type="PANTHER" id="PTHR33452:SF1">
    <property type="entry name" value="INNER MEMBRANE PROTEIN YPHA-RELATED"/>
    <property type="match status" value="1"/>
</dbReference>
<keyword evidence="4 7" id="KW-0812">Transmembrane</keyword>
<proteinExistence type="inferred from homology"/>
<comment type="subcellular location">
    <subcellularLocation>
        <location evidence="1">Cell membrane</location>
        <topology evidence="1">Multi-pass membrane protein</topology>
    </subcellularLocation>
</comment>